<gene>
    <name evidence="1" type="ORF">SAMN04487969_101233</name>
</gene>
<reference evidence="2" key="1">
    <citation type="submission" date="2016-10" db="EMBL/GenBank/DDBJ databases">
        <authorList>
            <person name="Varghese N."/>
            <person name="Submissions S."/>
        </authorList>
    </citation>
    <scope>NUCLEOTIDE SEQUENCE [LARGE SCALE GENOMIC DNA]</scope>
    <source>
        <strain evidence="2">CGMCC 1.10223</strain>
    </source>
</reference>
<sequence length="151" mass="16976">MKGGTAVRVKEWTNLEKRCHCGDIMKMKLRTVIYSGKVEIDNVPIYSCVACSRSEVFPEVKPDLTGLIAQLGAEPSKQTFFFDECNEWASLLVTARNTKKQSDPAAVERLIQERIDALLDLLLLAQGLEDQGWIADITKRLGQISRPTRHT</sequence>
<protein>
    <recommendedName>
        <fullName evidence="3">YgiT-type zinc finger domain-containing protein</fullName>
    </recommendedName>
</protein>
<dbReference type="EMBL" id="FONN01000001">
    <property type="protein sequence ID" value="SFE13367.1"/>
    <property type="molecule type" value="Genomic_DNA"/>
</dbReference>
<dbReference type="Proteomes" id="UP000183410">
    <property type="component" value="Unassembled WGS sequence"/>
</dbReference>
<keyword evidence="2" id="KW-1185">Reference proteome</keyword>
<accession>A0A1I1Y103</accession>
<evidence type="ECO:0000313" key="1">
    <source>
        <dbReference type="EMBL" id="SFE13367.1"/>
    </source>
</evidence>
<name>A0A1I1Y103_9BACL</name>
<dbReference type="AlphaFoldDB" id="A0A1I1Y103"/>
<evidence type="ECO:0008006" key="3">
    <source>
        <dbReference type="Google" id="ProtNLM"/>
    </source>
</evidence>
<evidence type="ECO:0000313" key="2">
    <source>
        <dbReference type="Proteomes" id="UP000183410"/>
    </source>
</evidence>
<organism evidence="1 2">
    <name type="scientific">Paenibacillus algorifonticola</name>
    <dbReference type="NCBI Taxonomy" id="684063"/>
    <lineage>
        <taxon>Bacteria</taxon>
        <taxon>Bacillati</taxon>
        <taxon>Bacillota</taxon>
        <taxon>Bacilli</taxon>
        <taxon>Bacillales</taxon>
        <taxon>Paenibacillaceae</taxon>
        <taxon>Paenibacillus</taxon>
    </lineage>
</organism>
<proteinExistence type="predicted"/>